<evidence type="ECO:0000256" key="18">
    <source>
        <dbReference type="ARBA" id="ARBA00023221"/>
    </source>
</evidence>
<dbReference type="InterPro" id="IPR001841">
    <property type="entry name" value="Znf_RING"/>
</dbReference>
<dbReference type="InterPro" id="IPR017907">
    <property type="entry name" value="Znf_RING_CS"/>
</dbReference>
<dbReference type="EMBL" id="JAGKQH010000005">
    <property type="protein sequence ID" value="KAG6599255.1"/>
    <property type="molecule type" value="Genomic_DNA"/>
</dbReference>
<dbReference type="GO" id="GO:0005829">
    <property type="term" value="C:cytosol"/>
    <property type="evidence" value="ECO:0007669"/>
    <property type="project" value="TreeGrafter"/>
</dbReference>
<dbReference type="Pfam" id="PF08544">
    <property type="entry name" value="GHMP_kinases_C"/>
    <property type="match status" value="1"/>
</dbReference>
<feature type="domain" description="RING-type" evidence="22">
    <location>
        <begin position="24"/>
        <end position="73"/>
    </location>
</feature>
<comment type="subcellular location">
    <subcellularLocation>
        <location evidence="1">Cytoplasm</location>
    </subcellularLocation>
</comment>
<comment type="caution">
    <text evidence="23">The sequence shown here is derived from an EMBL/GenBank/DDBJ whole genome shotgun (WGS) entry which is preliminary data.</text>
</comment>
<dbReference type="Pfam" id="PF00288">
    <property type="entry name" value="GHMP_kinases_N"/>
    <property type="match status" value="1"/>
</dbReference>
<evidence type="ECO:0000256" key="16">
    <source>
        <dbReference type="ARBA" id="ARBA00023098"/>
    </source>
</evidence>
<accession>A0AAV6NLH8</accession>
<dbReference type="GO" id="GO:0016126">
    <property type="term" value="P:sterol biosynthetic process"/>
    <property type="evidence" value="ECO:0007669"/>
    <property type="project" value="UniProtKB-KW"/>
</dbReference>
<feature type="region of interest" description="Disordered" evidence="21">
    <location>
        <begin position="1"/>
        <end position="21"/>
    </location>
</feature>
<keyword evidence="12" id="KW-0067">ATP-binding</keyword>
<dbReference type="InterPro" id="IPR018957">
    <property type="entry name" value="Znf_C3HC4_RING-type"/>
</dbReference>
<dbReference type="InterPro" id="IPR006203">
    <property type="entry name" value="GHMP_knse_ATP-bd_CS"/>
</dbReference>
<dbReference type="PANTHER" id="PTHR43290">
    <property type="entry name" value="MEVALONATE KINASE"/>
    <property type="match status" value="1"/>
</dbReference>
<keyword evidence="14" id="KW-0752">Steroid biosynthesis</keyword>
<dbReference type="EC" id="2.7.1.36" evidence="3"/>
<dbReference type="SMART" id="SM00184">
    <property type="entry name" value="RING"/>
    <property type="match status" value="1"/>
</dbReference>
<dbReference type="PANTHER" id="PTHR43290:SF2">
    <property type="entry name" value="MEVALONATE KINASE"/>
    <property type="match status" value="1"/>
</dbReference>
<evidence type="ECO:0000256" key="19">
    <source>
        <dbReference type="ARBA" id="ARBA00029438"/>
    </source>
</evidence>
<reference evidence="23 24" key="1">
    <citation type="journal article" date="2021" name="Hortic Res">
        <title>The domestication of Cucurbita argyrosperma as revealed by the genome of its wild relative.</title>
        <authorList>
            <person name="Barrera-Redondo J."/>
            <person name="Sanchez-de la Vega G."/>
            <person name="Aguirre-Liguori J.A."/>
            <person name="Castellanos-Morales G."/>
            <person name="Gutierrez-Guerrero Y.T."/>
            <person name="Aguirre-Dugua X."/>
            <person name="Aguirre-Planter E."/>
            <person name="Tenaillon M.I."/>
            <person name="Lira-Saade R."/>
            <person name="Eguiarte L.E."/>
        </authorList>
    </citation>
    <scope>NUCLEOTIDE SEQUENCE [LARGE SCALE GENOMIC DNA]</scope>
    <source>
        <strain evidence="23">JBR-2021</strain>
    </source>
</reference>
<evidence type="ECO:0000256" key="11">
    <source>
        <dbReference type="ARBA" id="ARBA00022833"/>
    </source>
</evidence>
<keyword evidence="6" id="KW-0808">Transferase</keyword>
<keyword evidence="13" id="KW-0460">Magnesium</keyword>
<evidence type="ECO:0000256" key="14">
    <source>
        <dbReference type="ARBA" id="ARBA00022955"/>
    </source>
</evidence>
<evidence type="ECO:0000256" key="20">
    <source>
        <dbReference type="PROSITE-ProRule" id="PRU00175"/>
    </source>
</evidence>
<evidence type="ECO:0000256" key="8">
    <source>
        <dbReference type="ARBA" id="ARBA00022741"/>
    </source>
</evidence>
<proteinExistence type="inferred from homology"/>
<evidence type="ECO:0000256" key="4">
    <source>
        <dbReference type="ARBA" id="ARBA00022490"/>
    </source>
</evidence>
<dbReference type="FunFam" id="3.30.70.890:FF:000003">
    <property type="entry name" value="Mevalonate kinase"/>
    <property type="match status" value="1"/>
</dbReference>
<keyword evidence="4" id="KW-0963">Cytoplasm</keyword>
<dbReference type="FunFam" id="3.30.230.10:FF:000027">
    <property type="entry name" value="Mevalonate kinase"/>
    <property type="match status" value="1"/>
</dbReference>
<evidence type="ECO:0000256" key="12">
    <source>
        <dbReference type="ARBA" id="ARBA00022840"/>
    </source>
</evidence>
<keyword evidence="8" id="KW-0547">Nucleotide-binding</keyword>
<evidence type="ECO:0000256" key="15">
    <source>
        <dbReference type="ARBA" id="ARBA00023011"/>
    </source>
</evidence>
<dbReference type="GO" id="GO:0005524">
    <property type="term" value="F:ATP binding"/>
    <property type="evidence" value="ECO:0007669"/>
    <property type="project" value="UniProtKB-KW"/>
</dbReference>
<evidence type="ECO:0000256" key="3">
    <source>
        <dbReference type="ARBA" id="ARBA00012103"/>
    </source>
</evidence>
<feature type="non-terminal residue" evidence="23">
    <location>
        <position position="1"/>
    </location>
</feature>
<evidence type="ECO:0000256" key="5">
    <source>
        <dbReference type="ARBA" id="ARBA00022516"/>
    </source>
</evidence>
<keyword evidence="15" id="KW-0756">Sterol biosynthesis</keyword>
<evidence type="ECO:0000259" key="22">
    <source>
        <dbReference type="PROSITE" id="PS50089"/>
    </source>
</evidence>
<keyword evidence="18" id="KW-0753">Steroid metabolism</keyword>
<evidence type="ECO:0000256" key="2">
    <source>
        <dbReference type="ARBA" id="ARBA00006495"/>
    </source>
</evidence>
<evidence type="ECO:0000256" key="10">
    <source>
        <dbReference type="ARBA" id="ARBA00022777"/>
    </source>
</evidence>
<evidence type="ECO:0000256" key="1">
    <source>
        <dbReference type="ARBA" id="ARBA00004496"/>
    </source>
</evidence>
<evidence type="ECO:0000256" key="6">
    <source>
        <dbReference type="ARBA" id="ARBA00022679"/>
    </source>
</evidence>
<keyword evidence="9 20" id="KW-0863">Zinc-finger</keyword>
<dbReference type="GO" id="GO:0019287">
    <property type="term" value="P:isopentenyl diphosphate biosynthetic process, mevalonate pathway"/>
    <property type="evidence" value="ECO:0007669"/>
    <property type="project" value="TreeGrafter"/>
</dbReference>
<evidence type="ECO:0000256" key="9">
    <source>
        <dbReference type="ARBA" id="ARBA00022771"/>
    </source>
</evidence>
<keyword evidence="17" id="KW-1207">Sterol metabolism</keyword>
<keyword evidence="11" id="KW-0862">Zinc</keyword>
<keyword evidence="7" id="KW-0479">Metal-binding</keyword>
<dbReference type="PROSITE" id="PS50089">
    <property type="entry name" value="ZF_RING_2"/>
    <property type="match status" value="1"/>
</dbReference>
<evidence type="ECO:0000256" key="7">
    <source>
        <dbReference type="ARBA" id="ARBA00022723"/>
    </source>
</evidence>
<dbReference type="Proteomes" id="UP000685013">
    <property type="component" value="Chromosome 5"/>
</dbReference>
<dbReference type="PROSITE" id="PS00627">
    <property type="entry name" value="GHMP_KINASES_ATP"/>
    <property type="match status" value="1"/>
</dbReference>
<comment type="similarity">
    <text evidence="2">Belongs to the GHMP kinase family. Mevalonate kinase subfamily.</text>
</comment>
<keyword evidence="16" id="KW-0443">Lipid metabolism</keyword>
<name>A0AAV6NLH8_9ROSI</name>
<dbReference type="InterPro" id="IPR006205">
    <property type="entry name" value="Mev_gal_kin"/>
</dbReference>
<dbReference type="GO" id="GO:0008270">
    <property type="term" value="F:zinc ion binding"/>
    <property type="evidence" value="ECO:0007669"/>
    <property type="project" value="UniProtKB-KW"/>
</dbReference>
<dbReference type="AlphaFoldDB" id="A0AAV6NLH8"/>
<evidence type="ECO:0000256" key="17">
    <source>
        <dbReference type="ARBA" id="ARBA00023166"/>
    </source>
</evidence>
<organism evidence="23 24">
    <name type="scientific">Cucurbita argyrosperma subsp. sororia</name>
    <dbReference type="NCBI Taxonomy" id="37648"/>
    <lineage>
        <taxon>Eukaryota</taxon>
        <taxon>Viridiplantae</taxon>
        <taxon>Streptophyta</taxon>
        <taxon>Embryophyta</taxon>
        <taxon>Tracheophyta</taxon>
        <taxon>Spermatophyta</taxon>
        <taxon>Magnoliopsida</taxon>
        <taxon>eudicotyledons</taxon>
        <taxon>Gunneridae</taxon>
        <taxon>Pentapetalae</taxon>
        <taxon>rosids</taxon>
        <taxon>fabids</taxon>
        <taxon>Cucurbitales</taxon>
        <taxon>Cucurbitaceae</taxon>
        <taxon>Cucurbiteae</taxon>
        <taxon>Cucurbita</taxon>
    </lineage>
</organism>
<dbReference type="Pfam" id="PF00097">
    <property type="entry name" value="zf-C3HC4"/>
    <property type="match status" value="1"/>
</dbReference>
<sequence length="601" mass="65478">MELQGTAPLEMETSSSSSDDTNPCPICLGPIIQPSYLDKCFHKFCYNCIVQWTKVVSGKPSCTLSSIKCPLCKTESPSIIHGLDGHCFQRHYVNQDFQDSFILSKAQKYRLQCYYTEPGFLDDIFSVQKYWKLRKYLQANQWLEVWLKRELQALIQEEDVDIIMHHLLGSIHSFFSSKAIPVRKSGPVHARVGAVSCFRGTPERLEAFVELHYKIMEVKARAPGKIILAGEHAVVHGSTAVAASVNLYTTASVRLPCSSDKDDIVKLQLKDLALEFAWPVSRIKEALGGFVGPISTPTSCPAECLKAIASLVECQNIPEAKIKLASGVSAFLWLYSSILRFVPVDVAITSELPLGSGLGSSAAFCVAISAALLALSGSVNVDQEQCGWMVCKEDELVLLNKWAFEGEKIIHGKPSGIDNTVSTYGSMIKFRSGSLDLIKSNMPLKMLVTNTKVGRNTKALVAGVSERATRHPDAMSSVFNAVDSISKELSILLQSSAHDDMSLTQKEEQLAELMEMNQGLLQCMGVSHGSIETVLRTTSKYELVSKLTGAGGGGCVLTLLPNLLPGTIVDEVIAELESRGFECFIAGIGGKGAEISFHDLA</sequence>
<gene>
    <name evidence="23" type="primary">Topors</name>
    <name evidence="23" type="ORF">SDJN03_09033</name>
</gene>
<evidence type="ECO:0000313" key="24">
    <source>
        <dbReference type="Proteomes" id="UP000685013"/>
    </source>
</evidence>
<evidence type="ECO:0000313" key="23">
    <source>
        <dbReference type="EMBL" id="KAG6599255.1"/>
    </source>
</evidence>
<dbReference type="InterPro" id="IPR013750">
    <property type="entry name" value="GHMP_kinase_C_dom"/>
</dbReference>
<dbReference type="GO" id="GO:0004496">
    <property type="term" value="F:mevalonate kinase activity"/>
    <property type="evidence" value="ECO:0007669"/>
    <property type="project" value="UniProtKB-EC"/>
</dbReference>
<evidence type="ECO:0000256" key="13">
    <source>
        <dbReference type="ARBA" id="ARBA00022842"/>
    </source>
</evidence>
<dbReference type="PROSITE" id="PS00518">
    <property type="entry name" value="ZF_RING_1"/>
    <property type="match status" value="1"/>
</dbReference>
<keyword evidence="5" id="KW-0444">Lipid biosynthesis</keyword>
<evidence type="ECO:0000256" key="21">
    <source>
        <dbReference type="SAM" id="MobiDB-lite"/>
    </source>
</evidence>
<protein>
    <recommendedName>
        <fullName evidence="3">mevalonate kinase</fullName>
        <ecNumber evidence="3">2.7.1.36</ecNumber>
    </recommendedName>
</protein>
<dbReference type="InterPro" id="IPR006204">
    <property type="entry name" value="GHMP_kinase_N_dom"/>
</dbReference>
<keyword evidence="24" id="KW-1185">Reference proteome</keyword>
<keyword evidence="10" id="KW-0418">Kinase</keyword>
<dbReference type="NCBIfam" id="TIGR00549">
    <property type="entry name" value="mevalon_kin"/>
    <property type="match status" value="1"/>
</dbReference>
<comment type="pathway">
    <text evidence="19">Isoprenoid biosynthesis; isopentenyl diphosphate biosynthesis via mevalonate pathway; isopentenyl diphosphate from (R)-mevalonate: step 1/3.</text>
</comment>